<sequence>MFKFIFDRLMSLVGLIVLMPFLLIVYLIILIKMPDGSPLFIQKRVGLNGALFKMIKFRTMISIHSGVSISIKGEKRITPFGAVLRKYKIDELPALWNVFKGDMSIVGPRPDVPGYADELKGNDRVILKLRPGITCLASIKYSNEEEILSKQENPVSYNNNVIYPDKIKMNREYYYNKTFLGDLKIIFKTFFRMNDTILKFGYPNLLIKEYKFWTLLLRSEQVTLGALVLIYNKDVESLSEVSKEGFIELKDIVIEVEKKLKEEFTYDKINYLGLMMIDKNVHFHIIPRFSTVMVFESNEFIDYGWPLLPILENKNLIENKTLLKIKSLLNKKFNL</sequence>
<reference evidence="5" key="1">
    <citation type="submission" date="2023-02" db="EMBL/GenBank/DDBJ databases">
        <title>Polaribacter ponticola sp. nov., isolated from seawater.</title>
        <authorList>
            <person name="Baek J.H."/>
            <person name="Kim J.M."/>
            <person name="Choi D.G."/>
            <person name="Jeon C.O."/>
        </authorList>
    </citation>
    <scope>NUCLEOTIDE SEQUENCE</scope>
    <source>
        <strain evidence="5">MSW5</strain>
    </source>
</reference>
<evidence type="ECO:0000313" key="5">
    <source>
        <dbReference type="EMBL" id="MDD7913384.1"/>
    </source>
</evidence>
<dbReference type="PANTHER" id="PTHR30576">
    <property type="entry name" value="COLANIC BIOSYNTHESIS UDP-GLUCOSE LIPID CARRIER TRANSFERASE"/>
    <property type="match status" value="1"/>
</dbReference>
<dbReference type="EMBL" id="JAOSLC020000002">
    <property type="protein sequence ID" value="MDD7913384.1"/>
    <property type="molecule type" value="Genomic_DNA"/>
</dbReference>
<dbReference type="InterPro" id="IPR011146">
    <property type="entry name" value="HIT-like"/>
</dbReference>
<dbReference type="Proteomes" id="UP001151478">
    <property type="component" value="Unassembled WGS sequence"/>
</dbReference>
<dbReference type="Gene3D" id="3.30.428.10">
    <property type="entry name" value="HIT-like"/>
    <property type="match status" value="1"/>
</dbReference>
<comment type="caution">
    <text evidence="2">Lacks conserved residue(s) required for the propagation of feature annotation.</text>
</comment>
<evidence type="ECO:0000256" key="1">
    <source>
        <dbReference type="ARBA" id="ARBA00006464"/>
    </source>
</evidence>
<evidence type="ECO:0000256" key="2">
    <source>
        <dbReference type="PROSITE-ProRule" id="PRU00464"/>
    </source>
</evidence>
<keyword evidence="3" id="KW-0812">Transmembrane</keyword>
<keyword evidence="5" id="KW-0808">Transferase</keyword>
<dbReference type="RefSeq" id="WP_265726730.1">
    <property type="nucleotide sequence ID" value="NZ_JAOSLC020000002.1"/>
</dbReference>
<feature type="transmembrane region" description="Helical" evidence="3">
    <location>
        <begin position="12"/>
        <end position="31"/>
    </location>
</feature>
<gene>
    <name evidence="5" type="ORF">N5A56_002600</name>
</gene>
<dbReference type="GO" id="GO:0016740">
    <property type="term" value="F:transferase activity"/>
    <property type="evidence" value="ECO:0007669"/>
    <property type="project" value="UniProtKB-KW"/>
</dbReference>
<protein>
    <submittedName>
        <fullName evidence="5">Sugar transferase</fullName>
    </submittedName>
</protein>
<evidence type="ECO:0000259" key="4">
    <source>
        <dbReference type="PROSITE" id="PS51084"/>
    </source>
</evidence>
<comment type="caution">
    <text evidence="5">The sequence shown here is derived from an EMBL/GenBank/DDBJ whole genome shotgun (WGS) entry which is preliminary data.</text>
</comment>
<dbReference type="PANTHER" id="PTHR30576:SF20">
    <property type="entry name" value="QUINOVOSAMINEPHOSPHOTRANSFERAE-RELATED"/>
    <property type="match status" value="1"/>
</dbReference>
<dbReference type="SUPFAM" id="SSF54197">
    <property type="entry name" value="HIT-like"/>
    <property type="match status" value="1"/>
</dbReference>
<evidence type="ECO:0000256" key="3">
    <source>
        <dbReference type="SAM" id="Phobius"/>
    </source>
</evidence>
<accession>A0ABT5S6C2</accession>
<proteinExistence type="inferred from homology"/>
<comment type="similarity">
    <text evidence="1">Belongs to the bacterial sugar transferase family.</text>
</comment>
<dbReference type="InterPro" id="IPR003362">
    <property type="entry name" value="Bact_transf"/>
</dbReference>
<feature type="domain" description="HIT" evidence="4">
    <location>
        <begin position="193"/>
        <end position="295"/>
    </location>
</feature>
<name>A0ABT5S6C2_9FLAO</name>
<organism evidence="5 6">
    <name type="scientific">Polaribacter ponticola</name>
    <dbReference type="NCBI Taxonomy" id="2978475"/>
    <lineage>
        <taxon>Bacteria</taxon>
        <taxon>Pseudomonadati</taxon>
        <taxon>Bacteroidota</taxon>
        <taxon>Flavobacteriia</taxon>
        <taxon>Flavobacteriales</taxon>
        <taxon>Flavobacteriaceae</taxon>
    </lineage>
</organism>
<keyword evidence="3" id="KW-1133">Transmembrane helix</keyword>
<evidence type="ECO:0000313" key="6">
    <source>
        <dbReference type="Proteomes" id="UP001151478"/>
    </source>
</evidence>
<keyword evidence="6" id="KW-1185">Reference proteome</keyword>
<dbReference type="PROSITE" id="PS51084">
    <property type="entry name" value="HIT_2"/>
    <property type="match status" value="1"/>
</dbReference>
<dbReference type="InterPro" id="IPR036265">
    <property type="entry name" value="HIT-like_sf"/>
</dbReference>
<keyword evidence="3" id="KW-0472">Membrane</keyword>
<dbReference type="Pfam" id="PF02397">
    <property type="entry name" value="Bac_transf"/>
    <property type="match status" value="1"/>
</dbReference>